<reference evidence="1 2" key="1">
    <citation type="journal article" date="2014" name="PLoS ONE">
        <title>Global Analysis of Gene Expression Profiles in Physic Nut (Jatropha curcas L.) Seedlings Exposed to Salt Stress.</title>
        <authorList>
            <person name="Zhang L."/>
            <person name="Zhang C."/>
            <person name="Wu P."/>
            <person name="Chen Y."/>
            <person name="Li M."/>
            <person name="Jiang H."/>
            <person name="Wu G."/>
        </authorList>
    </citation>
    <scope>NUCLEOTIDE SEQUENCE [LARGE SCALE GENOMIC DNA]</scope>
    <source>
        <strain evidence="2">cv. GZQX0401</strain>
        <tissue evidence="1">Young leaves</tissue>
    </source>
</reference>
<organism evidence="1 2">
    <name type="scientific">Jatropha curcas</name>
    <name type="common">Barbados nut</name>
    <dbReference type="NCBI Taxonomy" id="180498"/>
    <lineage>
        <taxon>Eukaryota</taxon>
        <taxon>Viridiplantae</taxon>
        <taxon>Streptophyta</taxon>
        <taxon>Embryophyta</taxon>
        <taxon>Tracheophyta</taxon>
        <taxon>Spermatophyta</taxon>
        <taxon>Magnoliopsida</taxon>
        <taxon>eudicotyledons</taxon>
        <taxon>Gunneridae</taxon>
        <taxon>Pentapetalae</taxon>
        <taxon>rosids</taxon>
        <taxon>fabids</taxon>
        <taxon>Malpighiales</taxon>
        <taxon>Euphorbiaceae</taxon>
        <taxon>Crotonoideae</taxon>
        <taxon>Jatropheae</taxon>
        <taxon>Jatropha</taxon>
    </lineage>
</organism>
<sequence>MVMICSTPWKESYIGNHRKPSFRVKISIGAPAKRVSGEAIQRGLEAKQEG</sequence>
<proteinExistence type="predicted"/>
<dbReference type="Proteomes" id="UP000027138">
    <property type="component" value="Unassembled WGS sequence"/>
</dbReference>
<dbReference type="AlphaFoldDB" id="A0A067KMF9"/>
<keyword evidence="2" id="KW-1185">Reference proteome</keyword>
<accession>A0A067KMF9</accession>
<dbReference type="EMBL" id="KK914403">
    <property type="protein sequence ID" value="KDP37426.1"/>
    <property type="molecule type" value="Genomic_DNA"/>
</dbReference>
<evidence type="ECO:0000313" key="1">
    <source>
        <dbReference type="EMBL" id="KDP37426.1"/>
    </source>
</evidence>
<name>A0A067KMF9_JATCU</name>
<protein>
    <submittedName>
        <fullName evidence="1">Uncharacterized protein</fullName>
    </submittedName>
</protein>
<gene>
    <name evidence="1" type="ORF">JCGZ_07953</name>
</gene>
<evidence type="ECO:0000313" key="2">
    <source>
        <dbReference type="Proteomes" id="UP000027138"/>
    </source>
</evidence>